<dbReference type="EMBL" id="JBEDUW010000007">
    <property type="protein sequence ID" value="KAK9910037.1"/>
    <property type="molecule type" value="Genomic_DNA"/>
</dbReference>
<dbReference type="Gene3D" id="3.40.50.1580">
    <property type="entry name" value="Nucleoside phosphorylase domain"/>
    <property type="match status" value="1"/>
</dbReference>
<reference evidence="1 2" key="1">
    <citation type="journal article" date="2023" name="G3 (Bethesda)">
        <title>A chromosome-length genome assembly and annotation of blackberry (Rubus argutus, cv. 'Hillquist').</title>
        <authorList>
            <person name="Bruna T."/>
            <person name="Aryal R."/>
            <person name="Dudchenko O."/>
            <person name="Sargent D.J."/>
            <person name="Mead D."/>
            <person name="Buti M."/>
            <person name="Cavallini A."/>
            <person name="Hytonen T."/>
            <person name="Andres J."/>
            <person name="Pham M."/>
            <person name="Weisz D."/>
            <person name="Mascagni F."/>
            <person name="Usai G."/>
            <person name="Natali L."/>
            <person name="Bassil N."/>
            <person name="Fernandez G.E."/>
            <person name="Lomsadze A."/>
            <person name="Armour M."/>
            <person name="Olukolu B."/>
            <person name="Poorten T."/>
            <person name="Britton C."/>
            <person name="Davik J."/>
            <person name="Ashrafi H."/>
            <person name="Aiden E.L."/>
            <person name="Borodovsky M."/>
            <person name="Worthington M."/>
        </authorList>
    </citation>
    <scope>NUCLEOTIDE SEQUENCE [LARGE SCALE GENOMIC DNA]</scope>
    <source>
        <strain evidence="1">PI 553951</strain>
    </source>
</reference>
<keyword evidence="2" id="KW-1185">Reference proteome</keyword>
<dbReference type="GO" id="GO:0003824">
    <property type="term" value="F:catalytic activity"/>
    <property type="evidence" value="ECO:0007669"/>
    <property type="project" value="InterPro"/>
</dbReference>
<sequence>MSIGDVTVPQQFAHTGIWDWMNLNGTFFSESGKANTALPLFWANTTQKWLQGIKLVQCVNSSLCLPQKPKLVVGLSGSTANTLVDNAAYWNFLFQTFRISYVDMESSAVVMTS</sequence>
<name>A0AAW1VP77_RUBAR</name>
<accession>A0AAW1VP77</accession>
<dbReference type="PANTHER" id="PTHR21234">
    <property type="entry name" value="PURINE NUCLEOSIDE PHOSPHORYLASE"/>
    <property type="match status" value="1"/>
</dbReference>
<dbReference type="SUPFAM" id="SSF53167">
    <property type="entry name" value="Purine and uridine phosphorylases"/>
    <property type="match status" value="1"/>
</dbReference>
<dbReference type="Proteomes" id="UP001457282">
    <property type="component" value="Unassembled WGS sequence"/>
</dbReference>
<gene>
    <name evidence="1" type="ORF">M0R45_034014</name>
</gene>
<organism evidence="1 2">
    <name type="scientific">Rubus argutus</name>
    <name type="common">Southern blackberry</name>
    <dbReference type="NCBI Taxonomy" id="59490"/>
    <lineage>
        <taxon>Eukaryota</taxon>
        <taxon>Viridiplantae</taxon>
        <taxon>Streptophyta</taxon>
        <taxon>Embryophyta</taxon>
        <taxon>Tracheophyta</taxon>
        <taxon>Spermatophyta</taxon>
        <taxon>Magnoliopsida</taxon>
        <taxon>eudicotyledons</taxon>
        <taxon>Gunneridae</taxon>
        <taxon>Pentapetalae</taxon>
        <taxon>rosids</taxon>
        <taxon>fabids</taxon>
        <taxon>Rosales</taxon>
        <taxon>Rosaceae</taxon>
        <taxon>Rosoideae</taxon>
        <taxon>Rosoideae incertae sedis</taxon>
        <taxon>Rubus</taxon>
    </lineage>
</organism>
<dbReference type="InterPro" id="IPR035994">
    <property type="entry name" value="Nucleoside_phosphorylase_sf"/>
</dbReference>
<evidence type="ECO:0000313" key="2">
    <source>
        <dbReference type="Proteomes" id="UP001457282"/>
    </source>
</evidence>
<evidence type="ECO:0000313" key="1">
    <source>
        <dbReference type="EMBL" id="KAK9910037.1"/>
    </source>
</evidence>
<proteinExistence type="predicted"/>
<dbReference type="PANTHER" id="PTHR21234:SF30">
    <property type="entry name" value="PHOSPHORYLASE SUPERFAMILY PROTEIN"/>
    <property type="match status" value="1"/>
</dbReference>
<comment type="caution">
    <text evidence="1">The sequence shown here is derived from an EMBL/GenBank/DDBJ whole genome shotgun (WGS) entry which is preliminary data.</text>
</comment>
<dbReference type="AlphaFoldDB" id="A0AAW1VP77"/>
<dbReference type="GO" id="GO:0009116">
    <property type="term" value="P:nucleoside metabolic process"/>
    <property type="evidence" value="ECO:0007669"/>
    <property type="project" value="InterPro"/>
</dbReference>
<protein>
    <submittedName>
        <fullName evidence="1">Uncharacterized protein</fullName>
    </submittedName>
</protein>